<feature type="domain" description="Enolpyruvate transferase" evidence="6">
    <location>
        <begin position="10"/>
        <end position="199"/>
    </location>
</feature>
<sequence>MDKTIAARTAPLTGDYFPQGDKSLSHRALLFASLAEGTSVIRRFLVGGVTRAMLRCLRQLGVDWTLDEAAHVLTVHGRGLHGFRPPAEPLDCGNSATTLRLLAGAVAAAGVPCVLTGSEGLRRRPMGRIVEPLRAMGADVDAEGDRAPLAFRPAPLHPIAYALPVASAQVKSCLLLAALAADGPTALSEPGPSRDHTER</sequence>
<keyword evidence="2" id="KW-0963">Cytoplasm</keyword>
<dbReference type="EMBL" id="DVOR01000020">
    <property type="protein sequence ID" value="HIV08602.1"/>
    <property type="molecule type" value="Genomic_DNA"/>
</dbReference>
<evidence type="ECO:0000313" key="7">
    <source>
        <dbReference type="EMBL" id="HIV08602.1"/>
    </source>
</evidence>
<reference evidence="7" key="1">
    <citation type="submission" date="2020-10" db="EMBL/GenBank/DDBJ databases">
        <authorList>
            <person name="Gilroy R."/>
        </authorList>
    </citation>
    <scope>NUCLEOTIDE SEQUENCE</scope>
    <source>
        <strain evidence="7">35461</strain>
    </source>
</reference>
<dbReference type="PANTHER" id="PTHR21090">
    <property type="entry name" value="AROM/DEHYDROQUINATE SYNTHASE"/>
    <property type="match status" value="1"/>
</dbReference>
<evidence type="ECO:0000256" key="5">
    <source>
        <dbReference type="ARBA" id="ARBA00023141"/>
    </source>
</evidence>
<evidence type="ECO:0000256" key="1">
    <source>
        <dbReference type="ARBA" id="ARBA00009948"/>
    </source>
</evidence>
<feature type="non-terminal residue" evidence="7">
    <location>
        <position position="199"/>
    </location>
</feature>
<name>A0A9D1NLG8_9BACT</name>
<dbReference type="EC" id="2.5.1.19" evidence="7"/>
<proteinExistence type="inferred from homology"/>
<gene>
    <name evidence="7" type="ORF">IAC79_00610</name>
</gene>
<dbReference type="Gene3D" id="3.65.10.10">
    <property type="entry name" value="Enolpyruvate transferase domain"/>
    <property type="match status" value="1"/>
</dbReference>
<dbReference type="SUPFAM" id="SSF55205">
    <property type="entry name" value="EPT/RTPC-like"/>
    <property type="match status" value="1"/>
</dbReference>
<comment type="similarity">
    <text evidence="1">Belongs to the EPSP synthase family.</text>
</comment>
<reference evidence="7" key="2">
    <citation type="journal article" date="2021" name="PeerJ">
        <title>Extensive microbial diversity within the chicken gut microbiome revealed by metagenomics and culture.</title>
        <authorList>
            <person name="Gilroy R."/>
            <person name="Ravi A."/>
            <person name="Getino M."/>
            <person name="Pursley I."/>
            <person name="Horton D.L."/>
            <person name="Alikhan N.F."/>
            <person name="Baker D."/>
            <person name="Gharbi K."/>
            <person name="Hall N."/>
            <person name="Watson M."/>
            <person name="Adriaenssens E.M."/>
            <person name="Foster-Nyarko E."/>
            <person name="Jarju S."/>
            <person name="Secka A."/>
            <person name="Antonio M."/>
            <person name="Oren A."/>
            <person name="Chaudhuri R.R."/>
            <person name="La Ragione R."/>
            <person name="Hildebrand F."/>
            <person name="Pallen M.J."/>
        </authorList>
    </citation>
    <scope>NUCLEOTIDE SEQUENCE</scope>
    <source>
        <strain evidence="7">35461</strain>
    </source>
</reference>
<organism evidence="7 8">
    <name type="scientific">Candidatus Spyradenecus faecavium</name>
    <dbReference type="NCBI Taxonomy" id="2840947"/>
    <lineage>
        <taxon>Bacteria</taxon>
        <taxon>Pseudomonadati</taxon>
        <taxon>Lentisphaerota</taxon>
        <taxon>Lentisphaeria</taxon>
        <taxon>Lentisphaerales</taxon>
        <taxon>Lentisphaeraceae</taxon>
        <taxon>Lentisphaeraceae incertae sedis</taxon>
        <taxon>Candidatus Spyradenecus</taxon>
    </lineage>
</organism>
<comment type="caution">
    <text evidence="7">The sequence shown here is derived from an EMBL/GenBank/DDBJ whole genome shotgun (WGS) entry which is preliminary data.</text>
</comment>
<dbReference type="PANTHER" id="PTHR21090:SF5">
    <property type="entry name" value="PENTAFUNCTIONAL AROM POLYPEPTIDE"/>
    <property type="match status" value="1"/>
</dbReference>
<dbReference type="GO" id="GO:0003866">
    <property type="term" value="F:3-phosphoshikimate 1-carboxyvinyltransferase activity"/>
    <property type="evidence" value="ECO:0007669"/>
    <property type="project" value="UniProtKB-EC"/>
</dbReference>
<dbReference type="InterPro" id="IPR036968">
    <property type="entry name" value="Enolpyruvate_Tfrase_sf"/>
</dbReference>
<dbReference type="FunFam" id="3.65.10.10:FF:000005">
    <property type="entry name" value="3-phosphoshikimate 1-carboxyvinyltransferase"/>
    <property type="match status" value="1"/>
</dbReference>
<dbReference type="AlphaFoldDB" id="A0A9D1NLG8"/>
<dbReference type="InterPro" id="IPR013792">
    <property type="entry name" value="RNA3'P_cycl/enolpyr_Trfase_a/b"/>
</dbReference>
<keyword evidence="5" id="KW-0057">Aromatic amino acid biosynthesis</keyword>
<keyword evidence="3" id="KW-0028">Amino-acid biosynthesis</keyword>
<keyword evidence="4 7" id="KW-0808">Transferase</keyword>
<dbReference type="GO" id="GO:0008652">
    <property type="term" value="P:amino acid biosynthetic process"/>
    <property type="evidence" value="ECO:0007669"/>
    <property type="project" value="UniProtKB-KW"/>
</dbReference>
<evidence type="ECO:0000256" key="4">
    <source>
        <dbReference type="ARBA" id="ARBA00022679"/>
    </source>
</evidence>
<accession>A0A9D1NLG8</accession>
<dbReference type="InterPro" id="IPR001986">
    <property type="entry name" value="Enolpyruvate_Tfrase_dom"/>
</dbReference>
<dbReference type="Proteomes" id="UP000886845">
    <property type="component" value="Unassembled WGS sequence"/>
</dbReference>
<evidence type="ECO:0000313" key="8">
    <source>
        <dbReference type="Proteomes" id="UP000886845"/>
    </source>
</evidence>
<dbReference type="Pfam" id="PF00275">
    <property type="entry name" value="EPSP_synthase"/>
    <property type="match status" value="1"/>
</dbReference>
<dbReference type="PROSITE" id="PS00104">
    <property type="entry name" value="EPSP_SYNTHASE_1"/>
    <property type="match status" value="1"/>
</dbReference>
<dbReference type="InterPro" id="IPR023193">
    <property type="entry name" value="EPSP_synthase_CS"/>
</dbReference>
<protein>
    <submittedName>
        <fullName evidence="7">3-phosphoshikimate 1-carboxyvinyltransferase</fullName>
        <ecNumber evidence="7">2.5.1.19</ecNumber>
    </submittedName>
</protein>
<dbReference type="GO" id="GO:0009073">
    <property type="term" value="P:aromatic amino acid family biosynthetic process"/>
    <property type="evidence" value="ECO:0007669"/>
    <property type="project" value="UniProtKB-KW"/>
</dbReference>
<dbReference type="GO" id="GO:0009423">
    <property type="term" value="P:chorismate biosynthetic process"/>
    <property type="evidence" value="ECO:0007669"/>
    <property type="project" value="TreeGrafter"/>
</dbReference>
<evidence type="ECO:0000259" key="6">
    <source>
        <dbReference type="Pfam" id="PF00275"/>
    </source>
</evidence>
<evidence type="ECO:0000256" key="3">
    <source>
        <dbReference type="ARBA" id="ARBA00022605"/>
    </source>
</evidence>
<evidence type="ECO:0000256" key="2">
    <source>
        <dbReference type="ARBA" id="ARBA00022490"/>
    </source>
</evidence>